<dbReference type="AlphaFoldDB" id="A0A8C6DCW4"/>
<proteinExistence type="predicted"/>
<dbReference type="Proteomes" id="UP000694544">
    <property type="component" value="Unplaced"/>
</dbReference>
<evidence type="ECO:0000313" key="2">
    <source>
        <dbReference type="Proteomes" id="UP000694544"/>
    </source>
</evidence>
<name>A0A8C6DCW4_MOSMO</name>
<organism evidence="1 2">
    <name type="scientific">Moschus moschiferus</name>
    <name type="common">Siberian musk deer</name>
    <name type="synonym">Moschus sibiricus</name>
    <dbReference type="NCBI Taxonomy" id="68415"/>
    <lineage>
        <taxon>Eukaryota</taxon>
        <taxon>Metazoa</taxon>
        <taxon>Chordata</taxon>
        <taxon>Craniata</taxon>
        <taxon>Vertebrata</taxon>
        <taxon>Euteleostomi</taxon>
        <taxon>Mammalia</taxon>
        <taxon>Eutheria</taxon>
        <taxon>Laurasiatheria</taxon>
        <taxon>Artiodactyla</taxon>
        <taxon>Ruminantia</taxon>
        <taxon>Pecora</taxon>
        <taxon>Moschidae</taxon>
        <taxon>Moschus</taxon>
    </lineage>
</organism>
<reference evidence="1" key="2">
    <citation type="submission" date="2025-09" db="UniProtKB">
        <authorList>
            <consortium name="Ensembl"/>
        </authorList>
    </citation>
    <scope>IDENTIFICATION</scope>
</reference>
<accession>A0A8C6DCW4</accession>
<keyword evidence="2" id="KW-1185">Reference proteome</keyword>
<protein>
    <submittedName>
        <fullName evidence="1">Uncharacterized protein</fullName>
    </submittedName>
</protein>
<dbReference type="Ensembl" id="ENSMMST00000015548.1">
    <property type="protein sequence ID" value="ENSMMSP00000014083.1"/>
    <property type="gene ID" value="ENSMMSG00000010748.1"/>
</dbReference>
<sequence>MLNASSAYISGHMKMHSQGTGEVCPMPAPQNSCGLPLGARGKVRSEKEQNLGRPRLCLHQVGLFGVRP</sequence>
<reference evidence="1" key="1">
    <citation type="submission" date="2025-08" db="UniProtKB">
        <authorList>
            <consortium name="Ensembl"/>
        </authorList>
    </citation>
    <scope>IDENTIFICATION</scope>
</reference>
<evidence type="ECO:0000313" key="1">
    <source>
        <dbReference type="Ensembl" id="ENSMMSP00000014083.1"/>
    </source>
</evidence>